<protein>
    <submittedName>
        <fullName evidence="1">Uncharacterized protein</fullName>
    </submittedName>
</protein>
<dbReference type="AlphaFoldDB" id="A0A4U2Y3L1"/>
<reference evidence="1 2" key="1">
    <citation type="submission" date="2019-04" db="EMBL/GenBank/DDBJ databases">
        <title>Whole genome sequencing of Brevibacillus sp. TGS2-1.</title>
        <authorList>
            <person name="Choi A."/>
        </authorList>
    </citation>
    <scope>NUCLEOTIDE SEQUENCE [LARGE SCALE GENOMIC DNA]</scope>
    <source>
        <strain evidence="1 2">TGS2-1</strain>
    </source>
</reference>
<proteinExistence type="predicted"/>
<dbReference type="Proteomes" id="UP000307841">
    <property type="component" value="Unassembled WGS sequence"/>
</dbReference>
<sequence>MLRPVSVERSQVRDFSGFLQQVRTAGTRVPLTSRWMLYISAPFEIKQTKWHRCFIARVRSEAGSDWENRSVSRSDIRTAVRL</sequence>
<organism evidence="1 2">
    <name type="scientific">Brevibacillus antibioticus</name>
    <dbReference type="NCBI Taxonomy" id="2570228"/>
    <lineage>
        <taxon>Bacteria</taxon>
        <taxon>Bacillati</taxon>
        <taxon>Bacillota</taxon>
        <taxon>Bacilli</taxon>
        <taxon>Bacillales</taxon>
        <taxon>Paenibacillaceae</taxon>
        <taxon>Brevibacillus</taxon>
    </lineage>
</organism>
<gene>
    <name evidence="1" type="ORF">E8L90_06060</name>
</gene>
<dbReference type="EMBL" id="SZNK01000001">
    <property type="protein sequence ID" value="TKI55056.1"/>
    <property type="molecule type" value="Genomic_DNA"/>
</dbReference>
<name>A0A4U2Y3L1_9BACL</name>
<accession>A0A4U2Y3L1</accession>
<evidence type="ECO:0000313" key="1">
    <source>
        <dbReference type="EMBL" id="TKI55056.1"/>
    </source>
</evidence>
<evidence type="ECO:0000313" key="2">
    <source>
        <dbReference type="Proteomes" id="UP000307841"/>
    </source>
</evidence>
<dbReference type="RefSeq" id="WP_137028434.1">
    <property type="nucleotide sequence ID" value="NZ_SZNK01000001.1"/>
</dbReference>
<comment type="caution">
    <text evidence="1">The sequence shown here is derived from an EMBL/GenBank/DDBJ whole genome shotgun (WGS) entry which is preliminary data.</text>
</comment>
<keyword evidence="2" id="KW-1185">Reference proteome</keyword>